<accession>A0A6P6BY48</accession>
<dbReference type="KEGG" id="pvp:111732410"/>
<name>A0A6P6BY48_PTEVA</name>
<keyword evidence="2" id="KW-1185">Reference proteome</keyword>
<dbReference type="RefSeq" id="XP_023380033.1">
    <property type="nucleotide sequence ID" value="XM_023524265.1"/>
</dbReference>
<dbReference type="GeneID" id="111732410"/>
<reference evidence="3" key="1">
    <citation type="submission" date="2025-08" db="UniProtKB">
        <authorList>
            <consortium name="RefSeq"/>
        </authorList>
    </citation>
    <scope>IDENTIFICATION</scope>
    <source>
        <tissue evidence="3">Kidney</tissue>
    </source>
</reference>
<dbReference type="Proteomes" id="UP000515202">
    <property type="component" value="Unplaced"/>
</dbReference>
<sequence length="329" mass="35222">MLSAFIKRGGNVKSPVDTGSACLPGQPPRAPAASVVQLARKMPQGQPSSAPPCSWHCLPFPRAEGSSCLPLNSTDEPPAVHQAPLTSCNARNLAPPTPRSTKHHCLHRAADGPGAGRVEQFSHGHTASQVEPGYKPRCAEPKASCPKPCVTGSVEAEAHGTPWGMHSAASHRTWGRGAWLPRPPAVRGGGRGEAGEPWRAQWSLDAVRRGCHLCHSPGLRLTVARWLPQFQASLPHSDIQRQEGTWGRGKGDKSLFLCCSRFTARPLSRGPSADRPPVCPACGGSRPGSRDKFSSCHVVHWGLDIKSSSFKDKNKGCRSFKNCGKIYVT</sequence>
<organism evidence="2 3">
    <name type="scientific">Pteropus vampyrus</name>
    <name type="common">Large flying fox</name>
    <dbReference type="NCBI Taxonomy" id="132908"/>
    <lineage>
        <taxon>Eukaryota</taxon>
        <taxon>Metazoa</taxon>
        <taxon>Chordata</taxon>
        <taxon>Craniata</taxon>
        <taxon>Vertebrata</taxon>
        <taxon>Euteleostomi</taxon>
        <taxon>Mammalia</taxon>
        <taxon>Eutheria</taxon>
        <taxon>Laurasiatheria</taxon>
        <taxon>Chiroptera</taxon>
        <taxon>Yinpterochiroptera</taxon>
        <taxon>Pteropodoidea</taxon>
        <taxon>Pteropodidae</taxon>
        <taxon>Pteropodinae</taxon>
        <taxon>Pteropus</taxon>
    </lineage>
</organism>
<feature type="region of interest" description="Disordered" evidence="1">
    <location>
        <begin position="1"/>
        <end position="30"/>
    </location>
</feature>
<protein>
    <submittedName>
        <fullName evidence="3">Uncharacterized protein LOC111732410</fullName>
    </submittedName>
</protein>
<evidence type="ECO:0000313" key="3">
    <source>
        <dbReference type="RefSeq" id="XP_023380033.1"/>
    </source>
</evidence>
<evidence type="ECO:0000256" key="1">
    <source>
        <dbReference type="SAM" id="MobiDB-lite"/>
    </source>
</evidence>
<proteinExistence type="predicted"/>
<gene>
    <name evidence="3" type="primary">LOC111732410</name>
</gene>
<dbReference type="AlphaFoldDB" id="A0A6P6BY48"/>
<evidence type="ECO:0000313" key="2">
    <source>
        <dbReference type="Proteomes" id="UP000515202"/>
    </source>
</evidence>